<name>A0AAV2E0W3_9ROSI</name>
<organism evidence="1 2">
    <name type="scientific">Linum trigynum</name>
    <dbReference type="NCBI Taxonomy" id="586398"/>
    <lineage>
        <taxon>Eukaryota</taxon>
        <taxon>Viridiplantae</taxon>
        <taxon>Streptophyta</taxon>
        <taxon>Embryophyta</taxon>
        <taxon>Tracheophyta</taxon>
        <taxon>Spermatophyta</taxon>
        <taxon>Magnoliopsida</taxon>
        <taxon>eudicotyledons</taxon>
        <taxon>Gunneridae</taxon>
        <taxon>Pentapetalae</taxon>
        <taxon>rosids</taxon>
        <taxon>fabids</taxon>
        <taxon>Malpighiales</taxon>
        <taxon>Linaceae</taxon>
        <taxon>Linum</taxon>
    </lineage>
</organism>
<accession>A0AAV2E0W3</accession>
<dbReference type="AlphaFoldDB" id="A0AAV2E0W3"/>
<dbReference type="Proteomes" id="UP001497516">
    <property type="component" value="Chromosome 3"/>
</dbReference>
<evidence type="ECO:0000313" key="1">
    <source>
        <dbReference type="EMBL" id="CAL1379534.1"/>
    </source>
</evidence>
<keyword evidence="2" id="KW-1185">Reference proteome</keyword>
<reference evidence="1 2" key="1">
    <citation type="submission" date="2024-04" db="EMBL/GenBank/DDBJ databases">
        <authorList>
            <person name="Fracassetti M."/>
        </authorList>
    </citation>
    <scope>NUCLEOTIDE SEQUENCE [LARGE SCALE GENOMIC DNA]</scope>
</reference>
<proteinExistence type="predicted"/>
<sequence length="76" mass="8567">MPSPSSSLLLHHNYHQHAAAAIITHPWKNYLFLPICSFQFGLFRGQIAPSDAVPPSSSTSLVHWRICRSRIEERVG</sequence>
<dbReference type="EMBL" id="OZ034816">
    <property type="protein sequence ID" value="CAL1379534.1"/>
    <property type="molecule type" value="Genomic_DNA"/>
</dbReference>
<evidence type="ECO:0000313" key="2">
    <source>
        <dbReference type="Proteomes" id="UP001497516"/>
    </source>
</evidence>
<gene>
    <name evidence="1" type="ORF">LTRI10_LOCUS21050</name>
</gene>
<protein>
    <submittedName>
        <fullName evidence="1">Uncharacterized protein</fullName>
    </submittedName>
</protein>